<keyword evidence="3 5" id="KW-0687">Ribonucleoprotein</keyword>
<evidence type="ECO:0000256" key="6">
    <source>
        <dbReference type="RuleBase" id="RU003830"/>
    </source>
</evidence>
<dbReference type="GO" id="GO:0003735">
    <property type="term" value="F:structural constituent of ribosome"/>
    <property type="evidence" value="ECO:0007669"/>
    <property type="project" value="InterPro"/>
</dbReference>
<dbReference type="InterPro" id="IPR001892">
    <property type="entry name" value="Ribosomal_uS13"/>
</dbReference>
<dbReference type="STRING" id="1802525.A2975_03915"/>
<dbReference type="GO" id="GO:0005829">
    <property type="term" value="C:cytosol"/>
    <property type="evidence" value="ECO:0007669"/>
    <property type="project" value="TreeGrafter"/>
</dbReference>
<dbReference type="FunFam" id="1.10.8.50:FF:000001">
    <property type="entry name" value="30S ribosomal protein S13"/>
    <property type="match status" value="1"/>
</dbReference>
<dbReference type="AlphaFoldDB" id="A0A1F8C1Q5"/>
<evidence type="ECO:0000256" key="2">
    <source>
        <dbReference type="ARBA" id="ARBA00022980"/>
    </source>
</evidence>
<dbReference type="PANTHER" id="PTHR10871:SF1">
    <property type="entry name" value="SMALL RIBOSOMAL SUBUNIT PROTEIN US13M"/>
    <property type="match status" value="1"/>
</dbReference>
<dbReference type="SUPFAM" id="SSF46946">
    <property type="entry name" value="S13-like H2TH domain"/>
    <property type="match status" value="1"/>
</dbReference>
<sequence>MARIAGVELNDGWRVIYALTRIKGIGWSLAGKITLTLKISEAKRVGELTTDDLSALSRELENYVIEGDLVRETRGNIQRLKVTGTYRGVRHQRGLPSRGQRTRTNARTKRGARKTVGAFKKEQLTKMQQQTKKEETK</sequence>
<dbReference type="Gene3D" id="1.10.8.50">
    <property type="match status" value="1"/>
</dbReference>
<comment type="similarity">
    <text evidence="1 5 6">Belongs to the universal ribosomal protein uS13 family.</text>
</comment>
<dbReference type="EMBL" id="MGHL01000006">
    <property type="protein sequence ID" value="OGM70192.1"/>
    <property type="molecule type" value="Genomic_DNA"/>
</dbReference>
<keyword evidence="2 5" id="KW-0689">Ribosomal protein</keyword>
<dbReference type="PROSITE" id="PS50159">
    <property type="entry name" value="RIBOSOMAL_S13_2"/>
    <property type="match status" value="1"/>
</dbReference>
<feature type="region of interest" description="Disordered" evidence="7">
    <location>
        <begin position="91"/>
        <end position="137"/>
    </location>
</feature>
<evidence type="ECO:0000313" key="8">
    <source>
        <dbReference type="EMBL" id="OGM70192.1"/>
    </source>
</evidence>
<evidence type="ECO:0000313" key="9">
    <source>
        <dbReference type="Proteomes" id="UP000178429"/>
    </source>
</evidence>
<proteinExistence type="inferred from homology"/>
<evidence type="ECO:0000256" key="4">
    <source>
        <dbReference type="ARBA" id="ARBA00035166"/>
    </source>
</evidence>
<dbReference type="PANTHER" id="PTHR10871">
    <property type="entry name" value="30S RIBOSOMAL PROTEIN S13/40S RIBOSOMAL PROTEIN S18"/>
    <property type="match status" value="1"/>
</dbReference>
<keyword evidence="5" id="KW-0694">RNA-binding</keyword>
<dbReference type="Pfam" id="PF00416">
    <property type="entry name" value="Ribosomal_S13"/>
    <property type="match status" value="1"/>
</dbReference>
<dbReference type="Gene3D" id="4.10.910.10">
    <property type="entry name" value="30s ribosomal protein s13, domain 2"/>
    <property type="match status" value="1"/>
</dbReference>
<dbReference type="PIRSF" id="PIRSF002134">
    <property type="entry name" value="Ribosomal_S13"/>
    <property type="match status" value="1"/>
</dbReference>
<dbReference type="GO" id="GO:0019843">
    <property type="term" value="F:rRNA binding"/>
    <property type="evidence" value="ECO:0007669"/>
    <property type="project" value="UniProtKB-UniRule"/>
</dbReference>
<dbReference type="GO" id="GO:0015935">
    <property type="term" value="C:small ribosomal subunit"/>
    <property type="evidence" value="ECO:0007669"/>
    <property type="project" value="TreeGrafter"/>
</dbReference>
<feature type="compositionally biased region" description="Basic residues" evidence="7">
    <location>
        <begin position="100"/>
        <end position="113"/>
    </location>
</feature>
<dbReference type="GO" id="GO:0000049">
    <property type="term" value="F:tRNA binding"/>
    <property type="evidence" value="ECO:0007669"/>
    <property type="project" value="UniProtKB-UniRule"/>
</dbReference>
<evidence type="ECO:0000256" key="3">
    <source>
        <dbReference type="ARBA" id="ARBA00023274"/>
    </source>
</evidence>
<accession>A0A1F8C1Q5</accession>
<protein>
    <recommendedName>
        <fullName evidence="4 5">Small ribosomal subunit protein uS13</fullName>
    </recommendedName>
</protein>
<evidence type="ECO:0000256" key="5">
    <source>
        <dbReference type="HAMAP-Rule" id="MF_01315"/>
    </source>
</evidence>
<reference evidence="8 9" key="1">
    <citation type="journal article" date="2016" name="Nat. Commun.">
        <title>Thousands of microbial genomes shed light on interconnected biogeochemical processes in an aquifer system.</title>
        <authorList>
            <person name="Anantharaman K."/>
            <person name="Brown C.T."/>
            <person name="Hug L.A."/>
            <person name="Sharon I."/>
            <person name="Castelle C.J."/>
            <person name="Probst A.J."/>
            <person name="Thomas B.C."/>
            <person name="Singh A."/>
            <person name="Wilkins M.J."/>
            <person name="Karaoz U."/>
            <person name="Brodie E.L."/>
            <person name="Williams K.H."/>
            <person name="Hubbard S.S."/>
            <person name="Banfield J.F."/>
        </authorList>
    </citation>
    <scope>NUCLEOTIDE SEQUENCE [LARGE SCALE GENOMIC DNA]</scope>
</reference>
<dbReference type="InterPro" id="IPR027437">
    <property type="entry name" value="Rbsml_uS13_C"/>
</dbReference>
<dbReference type="Proteomes" id="UP000178429">
    <property type="component" value="Unassembled WGS sequence"/>
</dbReference>
<evidence type="ECO:0000256" key="7">
    <source>
        <dbReference type="SAM" id="MobiDB-lite"/>
    </source>
</evidence>
<dbReference type="HAMAP" id="MF_01315">
    <property type="entry name" value="Ribosomal_uS13"/>
    <property type="match status" value="1"/>
</dbReference>
<organism evidence="8 9">
    <name type="scientific">Candidatus Woesebacteria bacterium RIFCSPLOWO2_01_FULL_44_14</name>
    <dbReference type="NCBI Taxonomy" id="1802525"/>
    <lineage>
        <taxon>Bacteria</taxon>
        <taxon>Candidatus Woeseibacteriota</taxon>
    </lineage>
</organism>
<comment type="function">
    <text evidence="5">Located at the top of the head of the 30S subunit, it contacts several helices of the 16S rRNA. In the 70S ribosome it contacts the 23S rRNA (bridge B1a) and protein L5 of the 50S subunit (bridge B1b), connecting the 2 subunits; these bridges are implicated in subunit movement. Contacts the tRNAs in the A and P-sites.</text>
</comment>
<dbReference type="GO" id="GO:0006412">
    <property type="term" value="P:translation"/>
    <property type="evidence" value="ECO:0007669"/>
    <property type="project" value="UniProtKB-UniRule"/>
</dbReference>
<comment type="caution">
    <text evidence="8">The sequence shown here is derived from an EMBL/GenBank/DDBJ whole genome shotgun (WGS) entry which is preliminary data.</text>
</comment>
<keyword evidence="5" id="KW-0699">rRNA-binding</keyword>
<comment type="subunit">
    <text evidence="5">Part of the 30S ribosomal subunit. Forms a loose heterodimer with protein S19. Forms two bridges to the 50S subunit in the 70S ribosome.</text>
</comment>
<gene>
    <name evidence="5" type="primary">rpsM</name>
    <name evidence="8" type="ORF">A2975_03915</name>
</gene>
<name>A0A1F8C1Q5_9BACT</name>
<dbReference type="InterPro" id="IPR010979">
    <property type="entry name" value="Ribosomal_uS13-like_H2TH"/>
</dbReference>
<keyword evidence="5" id="KW-0820">tRNA-binding</keyword>
<evidence type="ECO:0000256" key="1">
    <source>
        <dbReference type="ARBA" id="ARBA00008080"/>
    </source>
</evidence>